<accession>A0A3B5QQ17</accession>
<keyword evidence="3" id="KW-1280">Immunoglobulin</keyword>
<protein>
    <recommendedName>
        <fullName evidence="4">Ig-like domain-containing protein</fullName>
    </recommendedName>
</protein>
<evidence type="ECO:0000313" key="5">
    <source>
        <dbReference type="Ensembl" id="ENSXMAP00000033213.1"/>
    </source>
</evidence>
<dbReference type="PANTHER" id="PTHR23266">
    <property type="entry name" value="IMMUNOGLOBULIN HEAVY CHAIN"/>
    <property type="match status" value="1"/>
</dbReference>
<proteinExistence type="predicted"/>
<dbReference type="Ensembl" id="ENSXMAT00000022886.1">
    <property type="protein sequence ID" value="ENSXMAP00000033213.1"/>
    <property type="gene ID" value="ENSXMAG00000028491.1"/>
</dbReference>
<feature type="domain" description="Ig-like" evidence="4">
    <location>
        <begin position="21"/>
        <end position="117"/>
    </location>
</feature>
<dbReference type="GO" id="GO:0019814">
    <property type="term" value="C:immunoglobulin complex"/>
    <property type="evidence" value="ECO:0007669"/>
    <property type="project" value="UniProtKB-KW"/>
</dbReference>
<evidence type="ECO:0000256" key="2">
    <source>
        <dbReference type="ARBA" id="ARBA00023130"/>
    </source>
</evidence>
<reference evidence="6" key="2">
    <citation type="journal article" date="2013" name="Nat. Genet.">
        <title>The genome of the platyfish, Xiphophorus maculatus, provides insights into evolutionary adaptation and several complex traits.</title>
        <authorList>
            <person name="Schartl M."/>
            <person name="Walter R.B."/>
            <person name="Shen Y."/>
            <person name="Garcia T."/>
            <person name="Catchen J."/>
            <person name="Amores A."/>
            <person name="Braasch I."/>
            <person name="Chalopin D."/>
            <person name="Volff J.N."/>
            <person name="Lesch K.P."/>
            <person name="Bisazza A."/>
            <person name="Minx P."/>
            <person name="Hillier L."/>
            <person name="Wilson R.K."/>
            <person name="Fuerstenberg S."/>
            <person name="Boore J."/>
            <person name="Searle S."/>
            <person name="Postlethwait J.H."/>
            <person name="Warren W.C."/>
        </authorList>
    </citation>
    <scope>NUCLEOTIDE SEQUENCE [LARGE SCALE GENOMIC DNA]</scope>
    <source>
        <strain evidence="6">JP 163 A</strain>
    </source>
</reference>
<evidence type="ECO:0000256" key="3">
    <source>
        <dbReference type="ARBA" id="ARBA00043265"/>
    </source>
</evidence>
<dbReference type="InterPro" id="IPR007110">
    <property type="entry name" value="Ig-like_dom"/>
</dbReference>
<dbReference type="SMART" id="SM00409">
    <property type="entry name" value="IG"/>
    <property type="match status" value="1"/>
</dbReference>
<dbReference type="InterPro" id="IPR013106">
    <property type="entry name" value="Ig_V-set"/>
</dbReference>
<dbReference type="InterPro" id="IPR050199">
    <property type="entry name" value="IgHV"/>
</dbReference>
<dbReference type="GO" id="GO:0005576">
    <property type="term" value="C:extracellular region"/>
    <property type="evidence" value="ECO:0007669"/>
    <property type="project" value="UniProtKB-ARBA"/>
</dbReference>
<evidence type="ECO:0000313" key="6">
    <source>
        <dbReference type="Proteomes" id="UP000002852"/>
    </source>
</evidence>
<dbReference type="PROSITE" id="PS50835">
    <property type="entry name" value="IG_LIKE"/>
    <property type="match status" value="1"/>
</dbReference>
<keyword evidence="6" id="KW-1185">Reference proteome</keyword>
<dbReference type="GO" id="GO:0002250">
    <property type="term" value="P:adaptive immune response"/>
    <property type="evidence" value="ECO:0007669"/>
    <property type="project" value="UniProtKB-KW"/>
</dbReference>
<dbReference type="AlphaFoldDB" id="A0A3B5QQ17"/>
<dbReference type="Pfam" id="PF07686">
    <property type="entry name" value="V-set"/>
    <property type="match status" value="1"/>
</dbReference>
<dbReference type="InterPro" id="IPR003599">
    <property type="entry name" value="Ig_sub"/>
</dbReference>
<dbReference type="InParanoid" id="A0A3B5QQ17"/>
<dbReference type="Gene3D" id="2.60.40.10">
    <property type="entry name" value="Immunoglobulins"/>
    <property type="match status" value="1"/>
</dbReference>
<reference evidence="5" key="3">
    <citation type="submission" date="2025-08" db="UniProtKB">
        <authorList>
            <consortium name="Ensembl"/>
        </authorList>
    </citation>
    <scope>IDENTIFICATION</scope>
    <source>
        <strain evidence="5">JP 163 A</strain>
    </source>
</reference>
<dbReference type="OMA" id="EWIGVGH"/>
<keyword evidence="1" id="KW-0391">Immunity</keyword>
<reference evidence="5" key="4">
    <citation type="submission" date="2025-09" db="UniProtKB">
        <authorList>
            <consortium name="Ensembl"/>
        </authorList>
    </citation>
    <scope>IDENTIFICATION</scope>
    <source>
        <strain evidence="5">JP 163 A</strain>
    </source>
</reference>
<dbReference type="InterPro" id="IPR013783">
    <property type="entry name" value="Ig-like_fold"/>
</dbReference>
<organism evidence="5 6">
    <name type="scientific">Xiphophorus maculatus</name>
    <name type="common">Southern platyfish</name>
    <name type="synonym">Platypoecilus maculatus</name>
    <dbReference type="NCBI Taxonomy" id="8083"/>
    <lineage>
        <taxon>Eukaryota</taxon>
        <taxon>Metazoa</taxon>
        <taxon>Chordata</taxon>
        <taxon>Craniata</taxon>
        <taxon>Vertebrata</taxon>
        <taxon>Euteleostomi</taxon>
        <taxon>Actinopterygii</taxon>
        <taxon>Neopterygii</taxon>
        <taxon>Teleostei</taxon>
        <taxon>Neoteleostei</taxon>
        <taxon>Acanthomorphata</taxon>
        <taxon>Ovalentaria</taxon>
        <taxon>Atherinomorphae</taxon>
        <taxon>Cyprinodontiformes</taxon>
        <taxon>Poeciliidae</taxon>
        <taxon>Poeciliinae</taxon>
        <taxon>Xiphophorus</taxon>
    </lineage>
</organism>
<dbReference type="Proteomes" id="UP000002852">
    <property type="component" value="Unassembled WGS sequence"/>
</dbReference>
<dbReference type="SMART" id="SM00406">
    <property type="entry name" value="IGv"/>
    <property type="match status" value="1"/>
</dbReference>
<name>A0A3B5QQ17_XIPMA</name>
<sequence>IIWMLSFKMFLQHLVKNLGCQRMESIPSSSVVKKPGETLSLSCRGSGFTFTDYVMHWIRQPAEKGLEWIGRGFSDNSRNTYASSVRGRIEISREDSNSMTHLRLSNLKPEDSAVYYCARLYKNYMKYIFMTAWRGQKRISDTNTHRQMQMKLYIT</sequence>
<reference evidence="6" key="1">
    <citation type="submission" date="2012-01" db="EMBL/GenBank/DDBJ databases">
        <authorList>
            <person name="Walter R."/>
            <person name="Schartl M."/>
            <person name="Warren W."/>
        </authorList>
    </citation>
    <scope>NUCLEOTIDE SEQUENCE [LARGE SCALE GENOMIC DNA]</scope>
    <source>
        <strain evidence="6">JP 163 A</strain>
    </source>
</reference>
<evidence type="ECO:0000259" key="4">
    <source>
        <dbReference type="PROSITE" id="PS50835"/>
    </source>
</evidence>
<evidence type="ECO:0000256" key="1">
    <source>
        <dbReference type="ARBA" id="ARBA00022859"/>
    </source>
</evidence>
<dbReference type="SUPFAM" id="SSF48726">
    <property type="entry name" value="Immunoglobulin"/>
    <property type="match status" value="1"/>
</dbReference>
<keyword evidence="2" id="KW-1064">Adaptive immunity</keyword>
<dbReference type="InterPro" id="IPR036179">
    <property type="entry name" value="Ig-like_dom_sf"/>
</dbReference>
<dbReference type="GeneTree" id="ENSGT01020000230358"/>